<evidence type="ECO:0000313" key="2">
    <source>
        <dbReference type="EMBL" id="KAG6387772.1"/>
    </source>
</evidence>
<dbReference type="Pfam" id="PF04937">
    <property type="entry name" value="DUF659"/>
    <property type="match status" value="1"/>
</dbReference>
<comment type="caution">
    <text evidence="2">The sequence shown here is derived from an EMBL/GenBank/DDBJ whole genome shotgun (WGS) entry which is preliminary data.</text>
</comment>
<reference evidence="2" key="2">
    <citation type="submission" date="2020-08" db="EMBL/GenBank/DDBJ databases">
        <title>Plant Genome Project.</title>
        <authorList>
            <person name="Zhang R.-G."/>
        </authorList>
    </citation>
    <scope>NUCLEOTIDE SEQUENCE</scope>
    <source>
        <strain evidence="2">Huo1</strain>
        <tissue evidence="2">Leaf</tissue>
    </source>
</reference>
<dbReference type="Proteomes" id="UP000298416">
    <property type="component" value="Unassembled WGS sequence"/>
</dbReference>
<dbReference type="InterPro" id="IPR007021">
    <property type="entry name" value="DUF659"/>
</dbReference>
<name>A0A8X8W3Z0_SALSN</name>
<evidence type="ECO:0000313" key="3">
    <source>
        <dbReference type="Proteomes" id="UP000298416"/>
    </source>
</evidence>
<proteinExistence type="predicted"/>
<dbReference type="AlphaFoldDB" id="A0A8X8W3Z0"/>
<keyword evidence="3" id="KW-1185">Reference proteome</keyword>
<dbReference type="PANTHER" id="PTHR32166">
    <property type="entry name" value="OSJNBA0013A04.12 PROTEIN"/>
    <property type="match status" value="1"/>
</dbReference>
<sequence length="545" mass="61657">MDRRALTLRQGPIDERQYRSALSQNIALESTSYLSPSTASADSLNKEFKLQIGRFFYENGLDFDAASSTSFKSMISLFSLRGIQCQAPTFEELNGWIFRDVMKEATSRVDEIKRSWAVTGCSILLDGWTYANDRTFVNVLVDSPKGTVYLSSSDITYCVGNMEAMQTFLARVLAEVGLHNVVQIVTYSSSAFMMEAGRQLMERYRPIFWTVSASHCIELILENLATMDLIHETLEKAKIISSFVHNHPIALKYLQDQTNGSGLLDSSRISIVRPFLMLENIVIKKGALKKMFSSSHSQSSNLMSTVEGRKASELLADRSFWRGASTILNGAIPVVRVIEWMDKSGRVHMGYIYEIIDQAKETIKEGLKKKPEYVPFWDAIDDVWNKCLYSPIHSAGYYFNPNLFYTSDAYIDSEVVTGMSCFIVRSAADFRMQDQMVVQMELYRTGRGGMAAGVPEELRSNLSPALWWSRYGGECPELQRRMIRLLSQTCDGAARYQLRRSLAETLLTKGGNVDEQKWLRDMVFLGYNMHLQNFVIGSSISDDAN</sequence>
<dbReference type="EMBL" id="PNBA02000021">
    <property type="protein sequence ID" value="KAG6387772.1"/>
    <property type="molecule type" value="Genomic_DNA"/>
</dbReference>
<dbReference type="SUPFAM" id="SSF53098">
    <property type="entry name" value="Ribonuclease H-like"/>
    <property type="match status" value="1"/>
</dbReference>
<organism evidence="2">
    <name type="scientific">Salvia splendens</name>
    <name type="common">Scarlet sage</name>
    <dbReference type="NCBI Taxonomy" id="180675"/>
    <lineage>
        <taxon>Eukaryota</taxon>
        <taxon>Viridiplantae</taxon>
        <taxon>Streptophyta</taxon>
        <taxon>Embryophyta</taxon>
        <taxon>Tracheophyta</taxon>
        <taxon>Spermatophyta</taxon>
        <taxon>Magnoliopsida</taxon>
        <taxon>eudicotyledons</taxon>
        <taxon>Gunneridae</taxon>
        <taxon>Pentapetalae</taxon>
        <taxon>asterids</taxon>
        <taxon>lamiids</taxon>
        <taxon>Lamiales</taxon>
        <taxon>Lamiaceae</taxon>
        <taxon>Nepetoideae</taxon>
        <taxon>Mentheae</taxon>
        <taxon>Salviinae</taxon>
        <taxon>Salvia</taxon>
        <taxon>Salvia subgen. Calosphace</taxon>
        <taxon>core Calosphace</taxon>
    </lineage>
</organism>
<reference evidence="2" key="1">
    <citation type="submission" date="2018-01" db="EMBL/GenBank/DDBJ databases">
        <authorList>
            <person name="Mao J.F."/>
        </authorList>
    </citation>
    <scope>NUCLEOTIDE SEQUENCE</scope>
    <source>
        <strain evidence="2">Huo1</strain>
        <tissue evidence="2">Leaf</tissue>
    </source>
</reference>
<dbReference type="OrthoDB" id="903855at2759"/>
<protein>
    <recommendedName>
        <fullName evidence="1">DUF659 domain-containing protein</fullName>
    </recommendedName>
</protein>
<evidence type="ECO:0000259" key="1">
    <source>
        <dbReference type="Pfam" id="PF04937"/>
    </source>
</evidence>
<gene>
    <name evidence="2" type="ORF">SASPL_152965</name>
</gene>
<dbReference type="PANTHER" id="PTHR32166:SF63">
    <property type="entry name" value="HAT TRANSPOSON SUPERFAMILY PROTEIN"/>
    <property type="match status" value="1"/>
</dbReference>
<accession>A0A8X8W3Z0</accession>
<dbReference type="InterPro" id="IPR012337">
    <property type="entry name" value="RNaseH-like_sf"/>
</dbReference>
<feature type="domain" description="DUF659" evidence="1">
    <location>
        <begin position="88"/>
        <end position="240"/>
    </location>
</feature>